<sequence length="114" mass="12849">MESSFTWCPLHTFVNGIVTEIGSSLRRRIVLRLRESLFGRLFLIRSTEVNELKSAFRSRVGSEEVRLRLPSPGVGVSSRRTGDSLGGCEFVFRGVPRSGTSRFRLVRIVYSISL</sequence>
<dbReference type="AlphaFoldDB" id="A0A9P6AFS9"/>
<keyword evidence="2" id="KW-1185">Reference proteome</keyword>
<dbReference type="EMBL" id="MU129175">
    <property type="protein sequence ID" value="KAF9505077.1"/>
    <property type="molecule type" value="Genomic_DNA"/>
</dbReference>
<reference evidence="1" key="1">
    <citation type="journal article" date="2020" name="Nat. Commun.">
        <title>Large-scale genome sequencing of mycorrhizal fungi provides insights into the early evolution of symbiotic traits.</title>
        <authorList>
            <person name="Miyauchi S."/>
            <person name="Kiss E."/>
            <person name="Kuo A."/>
            <person name="Drula E."/>
            <person name="Kohler A."/>
            <person name="Sanchez-Garcia M."/>
            <person name="Morin E."/>
            <person name="Andreopoulos B."/>
            <person name="Barry K.W."/>
            <person name="Bonito G."/>
            <person name="Buee M."/>
            <person name="Carver A."/>
            <person name="Chen C."/>
            <person name="Cichocki N."/>
            <person name="Clum A."/>
            <person name="Culley D."/>
            <person name="Crous P.W."/>
            <person name="Fauchery L."/>
            <person name="Girlanda M."/>
            <person name="Hayes R.D."/>
            <person name="Keri Z."/>
            <person name="LaButti K."/>
            <person name="Lipzen A."/>
            <person name="Lombard V."/>
            <person name="Magnuson J."/>
            <person name="Maillard F."/>
            <person name="Murat C."/>
            <person name="Nolan M."/>
            <person name="Ohm R.A."/>
            <person name="Pangilinan J."/>
            <person name="Pereira M.F."/>
            <person name="Perotto S."/>
            <person name="Peter M."/>
            <person name="Pfister S."/>
            <person name="Riley R."/>
            <person name="Sitrit Y."/>
            <person name="Stielow J.B."/>
            <person name="Szollosi G."/>
            <person name="Zifcakova L."/>
            <person name="Stursova M."/>
            <person name="Spatafora J.W."/>
            <person name="Tedersoo L."/>
            <person name="Vaario L.M."/>
            <person name="Yamada A."/>
            <person name="Yan M."/>
            <person name="Wang P."/>
            <person name="Xu J."/>
            <person name="Bruns T."/>
            <person name="Baldrian P."/>
            <person name="Vilgalys R."/>
            <person name="Dunand C."/>
            <person name="Henrissat B."/>
            <person name="Grigoriev I.V."/>
            <person name="Hibbett D."/>
            <person name="Nagy L.G."/>
            <person name="Martin F.M."/>
        </authorList>
    </citation>
    <scope>NUCLEOTIDE SEQUENCE</scope>
    <source>
        <strain evidence="1">UP504</strain>
    </source>
</reference>
<dbReference type="Proteomes" id="UP000886523">
    <property type="component" value="Unassembled WGS sequence"/>
</dbReference>
<organism evidence="1 2">
    <name type="scientific">Hydnum rufescens UP504</name>
    <dbReference type="NCBI Taxonomy" id="1448309"/>
    <lineage>
        <taxon>Eukaryota</taxon>
        <taxon>Fungi</taxon>
        <taxon>Dikarya</taxon>
        <taxon>Basidiomycota</taxon>
        <taxon>Agaricomycotina</taxon>
        <taxon>Agaricomycetes</taxon>
        <taxon>Cantharellales</taxon>
        <taxon>Hydnaceae</taxon>
        <taxon>Hydnum</taxon>
    </lineage>
</organism>
<evidence type="ECO:0000313" key="2">
    <source>
        <dbReference type="Proteomes" id="UP000886523"/>
    </source>
</evidence>
<name>A0A9P6AFS9_9AGAM</name>
<accession>A0A9P6AFS9</accession>
<proteinExistence type="predicted"/>
<evidence type="ECO:0000313" key="1">
    <source>
        <dbReference type="EMBL" id="KAF9505077.1"/>
    </source>
</evidence>
<comment type="caution">
    <text evidence="1">The sequence shown here is derived from an EMBL/GenBank/DDBJ whole genome shotgun (WGS) entry which is preliminary data.</text>
</comment>
<protein>
    <submittedName>
        <fullName evidence="1">Uncharacterized protein</fullName>
    </submittedName>
</protein>
<gene>
    <name evidence="1" type="ORF">BS47DRAFT_1354303</name>
</gene>